<dbReference type="InterPro" id="IPR013216">
    <property type="entry name" value="Methyltransf_11"/>
</dbReference>
<dbReference type="GeneID" id="94695381"/>
<name>A0A1H3FAF0_9BURK</name>
<dbReference type="GO" id="GO:0008757">
    <property type="term" value="F:S-adenosylmethionine-dependent methyltransferase activity"/>
    <property type="evidence" value="ECO:0007669"/>
    <property type="project" value="InterPro"/>
</dbReference>
<dbReference type="InterPro" id="IPR029063">
    <property type="entry name" value="SAM-dependent_MTases_sf"/>
</dbReference>
<evidence type="ECO:0000259" key="4">
    <source>
        <dbReference type="Pfam" id="PF08241"/>
    </source>
</evidence>
<dbReference type="CDD" id="cd02440">
    <property type="entry name" value="AdoMet_MTases"/>
    <property type="match status" value="1"/>
</dbReference>
<reference evidence="5 6" key="1">
    <citation type="submission" date="2016-10" db="EMBL/GenBank/DDBJ databases">
        <authorList>
            <person name="de Groot N.N."/>
        </authorList>
    </citation>
    <scope>NUCLEOTIDE SEQUENCE [LARGE SCALE GENOMIC DNA]</scope>
    <source>
        <strain evidence="5 6">LMG 24775</strain>
    </source>
</reference>
<accession>A0A1H3FAF0</accession>
<keyword evidence="2 5" id="KW-0808">Transferase</keyword>
<evidence type="ECO:0000256" key="1">
    <source>
        <dbReference type="ARBA" id="ARBA00022603"/>
    </source>
</evidence>
<dbReference type="EMBL" id="FNPE01000001">
    <property type="protein sequence ID" value="SDX87941.1"/>
    <property type="molecule type" value="Genomic_DNA"/>
</dbReference>
<dbReference type="Pfam" id="PF08241">
    <property type="entry name" value="Methyltransf_11"/>
    <property type="match status" value="1"/>
</dbReference>
<organism evidence="5 6">
    <name type="scientific">Delftia lacustris</name>
    <dbReference type="NCBI Taxonomy" id="558537"/>
    <lineage>
        <taxon>Bacteria</taxon>
        <taxon>Pseudomonadati</taxon>
        <taxon>Pseudomonadota</taxon>
        <taxon>Betaproteobacteria</taxon>
        <taxon>Burkholderiales</taxon>
        <taxon>Comamonadaceae</taxon>
        <taxon>Delftia</taxon>
    </lineage>
</organism>
<dbReference type="PANTHER" id="PTHR43464">
    <property type="entry name" value="METHYLTRANSFERASE"/>
    <property type="match status" value="1"/>
</dbReference>
<dbReference type="AlphaFoldDB" id="A0A1H3FAF0"/>
<sequence length="248" mass="28681">MNTDLARQPHAALDILSRHKKARKIEVLLNLSDHKGVLKVLEIGTGSGWIANYFGKHSSLQCEVVAVDIFDNRQIFEGYEYIQVQGVKLPFDPEKFDLVISNHVIEHVGEENFQKEHLAEIARVLRKNGKAYIAVPNRWMLKEPHYQLKFLSWLPRSWRTPYLRMMGKGDFYDCEPLEMKTLERMISGCGLSFENMCIQALRKTLELERPGKLGTRIMGVIPDWLIKPLVPAIPTLIYQVHHVKLNEH</sequence>
<dbReference type="Gene3D" id="3.40.50.150">
    <property type="entry name" value="Vaccinia Virus protein VP39"/>
    <property type="match status" value="1"/>
</dbReference>
<dbReference type="RefSeq" id="WP_074920902.1">
    <property type="nucleotide sequence ID" value="NZ_CP141274.1"/>
</dbReference>
<keyword evidence="3" id="KW-0949">S-adenosyl-L-methionine</keyword>
<gene>
    <name evidence="5" type="ORF">SAMN05421547_101575</name>
</gene>
<dbReference type="PANTHER" id="PTHR43464:SF19">
    <property type="entry name" value="UBIQUINONE BIOSYNTHESIS O-METHYLTRANSFERASE, MITOCHONDRIAL"/>
    <property type="match status" value="1"/>
</dbReference>
<evidence type="ECO:0000313" key="5">
    <source>
        <dbReference type="EMBL" id="SDX87941.1"/>
    </source>
</evidence>
<protein>
    <submittedName>
        <fullName evidence="5">Methyltransferase domain-containing protein</fullName>
    </submittedName>
</protein>
<proteinExistence type="predicted"/>
<dbReference type="GO" id="GO:0032259">
    <property type="term" value="P:methylation"/>
    <property type="evidence" value="ECO:0007669"/>
    <property type="project" value="UniProtKB-KW"/>
</dbReference>
<evidence type="ECO:0000313" key="6">
    <source>
        <dbReference type="Proteomes" id="UP000183417"/>
    </source>
</evidence>
<evidence type="ECO:0000256" key="2">
    <source>
        <dbReference type="ARBA" id="ARBA00022679"/>
    </source>
</evidence>
<dbReference type="Proteomes" id="UP000183417">
    <property type="component" value="Unassembled WGS sequence"/>
</dbReference>
<dbReference type="SUPFAM" id="SSF53335">
    <property type="entry name" value="S-adenosyl-L-methionine-dependent methyltransferases"/>
    <property type="match status" value="1"/>
</dbReference>
<feature type="domain" description="Methyltransferase type 11" evidence="4">
    <location>
        <begin position="41"/>
        <end position="133"/>
    </location>
</feature>
<evidence type="ECO:0000256" key="3">
    <source>
        <dbReference type="ARBA" id="ARBA00022691"/>
    </source>
</evidence>
<keyword evidence="1 5" id="KW-0489">Methyltransferase</keyword>